<keyword evidence="3" id="KW-1185">Reference proteome</keyword>
<evidence type="ECO:0000313" key="2">
    <source>
        <dbReference type="EMBL" id="KAA0257115.1"/>
    </source>
</evidence>
<sequence>MRGIYGHVALLIASLVFIISFTYKVIHLDEVSCSVFFRDLLIFIVIYNIAKYFFRYIEEMFNNYRKII</sequence>
<dbReference type="AlphaFoldDB" id="A0A5A8F2J5"/>
<organism evidence="2 3">
    <name type="scientific">Deferribacter autotrophicus</name>
    <dbReference type="NCBI Taxonomy" id="500465"/>
    <lineage>
        <taxon>Bacteria</taxon>
        <taxon>Pseudomonadati</taxon>
        <taxon>Deferribacterota</taxon>
        <taxon>Deferribacteres</taxon>
        <taxon>Deferribacterales</taxon>
        <taxon>Deferribacteraceae</taxon>
        <taxon>Deferribacter</taxon>
    </lineage>
</organism>
<keyword evidence="1" id="KW-0472">Membrane</keyword>
<feature type="transmembrane region" description="Helical" evidence="1">
    <location>
        <begin position="35"/>
        <end position="54"/>
    </location>
</feature>
<dbReference type="Proteomes" id="UP000322876">
    <property type="component" value="Unassembled WGS sequence"/>
</dbReference>
<dbReference type="OrthoDB" id="9882815at2"/>
<gene>
    <name evidence="2" type="ORF">FHQ18_11135</name>
</gene>
<feature type="transmembrane region" description="Helical" evidence="1">
    <location>
        <begin position="5"/>
        <end position="23"/>
    </location>
</feature>
<reference evidence="2 3" key="1">
    <citation type="submission" date="2019-06" db="EMBL/GenBank/DDBJ databases">
        <title>Genomic insights into carbon and energy metabolism of Deferribacter autotrophicus revealed new metabolic traits in the phylum Deferribacteres.</title>
        <authorList>
            <person name="Slobodkin A.I."/>
            <person name="Slobodkina G.B."/>
            <person name="Allioux M."/>
            <person name="Alain K."/>
            <person name="Jebbar M."/>
            <person name="Shadrin V."/>
            <person name="Kublanov I.V."/>
            <person name="Toshchakov S.V."/>
            <person name="Bonch-Osmolovskaya E.A."/>
        </authorList>
    </citation>
    <scope>NUCLEOTIDE SEQUENCE [LARGE SCALE GENOMIC DNA]</scope>
    <source>
        <strain evidence="2 3">SL50</strain>
    </source>
</reference>
<dbReference type="RefSeq" id="WP_149267258.1">
    <property type="nucleotide sequence ID" value="NZ_VFJB01000009.1"/>
</dbReference>
<name>A0A5A8F2J5_9BACT</name>
<protein>
    <submittedName>
        <fullName evidence="2">Uncharacterized protein</fullName>
    </submittedName>
</protein>
<proteinExistence type="predicted"/>
<evidence type="ECO:0000256" key="1">
    <source>
        <dbReference type="SAM" id="Phobius"/>
    </source>
</evidence>
<evidence type="ECO:0000313" key="3">
    <source>
        <dbReference type="Proteomes" id="UP000322876"/>
    </source>
</evidence>
<accession>A0A5A8F2J5</accession>
<keyword evidence="1" id="KW-1133">Transmembrane helix</keyword>
<keyword evidence="1" id="KW-0812">Transmembrane</keyword>
<comment type="caution">
    <text evidence="2">The sequence shown here is derived from an EMBL/GenBank/DDBJ whole genome shotgun (WGS) entry which is preliminary data.</text>
</comment>
<dbReference type="EMBL" id="VFJB01000009">
    <property type="protein sequence ID" value="KAA0257115.1"/>
    <property type="molecule type" value="Genomic_DNA"/>
</dbReference>